<dbReference type="PROSITE" id="PS00136">
    <property type="entry name" value="SUBTILASE_ASP"/>
    <property type="match status" value="1"/>
</dbReference>
<feature type="active site" description="Charge relay system" evidence="10">
    <location>
        <position position="100"/>
    </location>
</feature>
<dbReference type="PROSITE" id="PS51892">
    <property type="entry name" value="SUBTILASE"/>
    <property type="match status" value="1"/>
</dbReference>
<feature type="signal peptide" evidence="13">
    <location>
        <begin position="1"/>
        <end position="31"/>
    </location>
</feature>
<evidence type="ECO:0000256" key="11">
    <source>
        <dbReference type="SAM" id="MobiDB-lite"/>
    </source>
</evidence>
<keyword evidence="7 10" id="KW-0720">Serine protease</keyword>
<name>A0ABV6NRL3_9ACTN</name>
<evidence type="ECO:0000256" key="7">
    <source>
        <dbReference type="ARBA" id="ARBA00022825"/>
    </source>
</evidence>
<comment type="similarity">
    <text evidence="2 10">Belongs to the peptidase S8 family.</text>
</comment>
<keyword evidence="4 10" id="KW-0645">Protease</keyword>
<feature type="region of interest" description="Disordered" evidence="11">
    <location>
        <begin position="399"/>
        <end position="452"/>
    </location>
</feature>
<evidence type="ECO:0000256" key="12">
    <source>
        <dbReference type="SAM" id="Phobius"/>
    </source>
</evidence>
<dbReference type="EMBL" id="JBHLUE010000002">
    <property type="protein sequence ID" value="MFC0562897.1"/>
    <property type="molecule type" value="Genomic_DNA"/>
</dbReference>
<keyword evidence="5 12" id="KW-0812">Transmembrane</keyword>
<evidence type="ECO:0000256" key="8">
    <source>
        <dbReference type="ARBA" id="ARBA00022989"/>
    </source>
</evidence>
<accession>A0ABV6NRL3</accession>
<reference evidence="15 16" key="1">
    <citation type="submission" date="2024-09" db="EMBL/GenBank/DDBJ databases">
        <authorList>
            <person name="Sun Q."/>
            <person name="Mori K."/>
        </authorList>
    </citation>
    <scope>NUCLEOTIDE SEQUENCE [LARGE SCALE GENOMIC DNA]</scope>
    <source>
        <strain evidence="15 16">TBRC 2205</strain>
    </source>
</reference>
<dbReference type="Gene3D" id="3.40.50.200">
    <property type="entry name" value="Peptidase S8/S53 domain"/>
    <property type="match status" value="1"/>
</dbReference>
<evidence type="ECO:0000256" key="9">
    <source>
        <dbReference type="ARBA" id="ARBA00023136"/>
    </source>
</evidence>
<protein>
    <submittedName>
        <fullName evidence="15">Type VII secretion-associated serine protease mycosin</fullName>
    </submittedName>
</protein>
<dbReference type="Proteomes" id="UP001589894">
    <property type="component" value="Unassembled WGS sequence"/>
</dbReference>
<evidence type="ECO:0000256" key="13">
    <source>
        <dbReference type="SAM" id="SignalP"/>
    </source>
</evidence>
<comment type="caution">
    <text evidence="15">The sequence shown here is derived from an EMBL/GenBank/DDBJ whole genome shotgun (WGS) entry which is preliminary data.</text>
</comment>
<evidence type="ECO:0000256" key="5">
    <source>
        <dbReference type="ARBA" id="ARBA00022692"/>
    </source>
</evidence>
<evidence type="ECO:0000256" key="4">
    <source>
        <dbReference type="ARBA" id="ARBA00022670"/>
    </source>
</evidence>
<dbReference type="InterPro" id="IPR015500">
    <property type="entry name" value="Peptidase_S8_subtilisin-rel"/>
</dbReference>
<dbReference type="PANTHER" id="PTHR43399:SF4">
    <property type="entry name" value="CELL WALL-ASSOCIATED PROTEASE"/>
    <property type="match status" value="1"/>
</dbReference>
<dbReference type="InterPro" id="IPR051048">
    <property type="entry name" value="Peptidase_S8/S53_subtilisin"/>
</dbReference>
<evidence type="ECO:0000313" key="16">
    <source>
        <dbReference type="Proteomes" id="UP001589894"/>
    </source>
</evidence>
<evidence type="ECO:0000256" key="6">
    <source>
        <dbReference type="ARBA" id="ARBA00022801"/>
    </source>
</evidence>
<evidence type="ECO:0000259" key="14">
    <source>
        <dbReference type="Pfam" id="PF00082"/>
    </source>
</evidence>
<dbReference type="GO" id="GO:0006508">
    <property type="term" value="P:proteolysis"/>
    <property type="evidence" value="ECO:0007669"/>
    <property type="project" value="UniProtKB-KW"/>
</dbReference>
<evidence type="ECO:0000256" key="1">
    <source>
        <dbReference type="ARBA" id="ARBA00004162"/>
    </source>
</evidence>
<dbReference type="NCBIfam" id="TIGR03921">
    <property type="entry name" value="T7SS_mycosin"/>
    <property type="match status" value="1"/>
</dbReference>
<keyword evidence="3" id="KW-1003">Cell membrane</keyword>
<evidence type="ECO:0000256" key="2">
    <source>
        <dbReference type="ARBA" id="ARBA00011073"/>
    </source>
</evidence>
<feature type="active site" description="Charge relay system" evidence="10">
    <location>
        <position position="64"/>
    </location>
</feature>
<dbReference type="PANTHER" id="PTHR43399">
    <property type="entry name" value="SUBTILISIN-RELATED"/>
    <property type="match status" value="1"/>
</dbReference>
<keyword evidence="16" id="KW-1185">Reference proteome</keyword>
<dbReference type="Pfam" id="PF00082">
    <property type="entry name" value="Peptidase_S8"/>
    <property type="match status" value="1"/>
</dbReference>
<feature type="compositionally biased region" description="Low complexity" evidence="11">
    <location>
        <begin position="417"/>
        <end position="444"/>
    </location>
</feature>
<dbReference type="InterPro" id="IPR023834">
    <property type="entry name" value="T7SS_pept_S8A_mycosin"/>
</dbReference>
<sequence>MRVARRPAVALSALALSAIGAVVLPAAPASADDIRDRQWQLRTLHVAEAQRITQGEGIVVAVLDSGVDANHPDLKGNVLPGLDLFDGKAKGQVDRDPGGHGTSMASLIAGHGHGPGNRDGVLGIAPKAKILPVTVERKGYPALGGALATAVTWAVDQGADVINVSLAGGTNDDLERAVEYAWDKNVLVVAGAGNKETNLGVNWPAAYPPCLAVTNVGPDGKISPNAVTGEEIDIAAPGVNVVGATPGGRYATATGSSNSTAIVSGAAALVRAKYPNLSTHDVFGRLIETSKDAGPKGFDETFGWGSLDLMNALTGQPDGRASKTAEPTPSDTAAALLPEANESPNSKWDKIRGAGLFFLILAVLVLAVVFGIRSLRRRRRRRATDPVAAPGASVGATAAAGTAAGAGPGLPVPPTQPGRETGTPPGETGTRPGVVDDQAGQGDDSVWRPPAR</sequence>
<comment type="subcellular location">
    <subcellularLocation>
        <location evidence="1">Cell membrane</location>
        <topology evidence="1">Single-pass membrane protein</topology>
    </subcellularLocation>
</comment>
<proteinExistence type="inferred from homology"/>
<keyword evidence="9 12" id="KW-0472">Membrane</keyword>
<keyword evidence="13" id="KW-0732">Signal</keyword>
<dbReference type="InterPro" id="IPR000209">
    <property type="entry name" value="Peptidase_S8/S53_dom"/>
</dbReference>
<feature type="domain" description="Peptidase S8/S53" evidence="14">
    <location>
        <begin position="55"/>
        <end position="305"/>
    </location>
</feature>
<evidence type="ECO:0000256" key="3">
    <source>
        <dbReference type="ARBA" id="ARBA00022475"/>
    </source>
</evidence>
<keyword evidence="6 10" id="KW-0378">Hydrolase</keyword>
<keyword evidence="8 12" id="KW-1133">Transmembrane helix</keyword>
<evidence type="ECO:0000256" key="10">
    <source>
        <dbReference type="PROSITE-ProRule" id="PRU01240"/>
    </source>
</evidence>
<feature type="active site" description="Charge relay system" evidence="10">
    <location>
        <position position="257"/>
    </location>
</feature>
<dbReference type="SUPFAM" id="SSF52743">
    <property type="entry name" value="Subtilisin-like"/>
    <property type="match status" value="1"/>
</dbReference>
<evidence type="ECO:0000313" key="15">
    <source>
        <dbReference type="EMBL" id="MFC0562897.1"/>
    </source>
</evidence>
<organism evidence="15 16">
    <name type="scientific">Plantactinospora siamensis</name>
    <dbReference type="NCBI Taxonomy" id="555372"/>
    <lineage>
        <taxon>Bacteria</taxon>
        <taxon>Bacillati</taxon>
        <taxon>Actinomycetota</taxon>
        <taxon>Actinomycetes</taxon>
        <taxon>Micromonosporales</taxon>
        <taxon>Micromonosporaceae</taxon>
        <taxon>Plantactinospora</taxon>
    </lineage>
</organism>
<dbReference type="RefSeq" id="WP_377334954.1">
    <property type="nucleotide sequence ID" value="NZ_JBHLUE010000002.1"/>
</dbReference>
<gene>
    <name evidence="15" type="primary">mycP</name>
    <name evidence="15" type="ORF">ACFFHU_01745</name>
</gene>
<dbReference type="GO" id="GO:0008233">
    <property type="term" value="F:peptidase activity"/>
    <property type="evidence" value="ECO:0007669"/>
    <property type="project" value="UniProtKB-KW"/>
</dbReference>
<feature type="transmembrane region" description="Helical" evidence="12">
    <location>
        <begin position="353"/>
        <end position="372"/>
    </location>
</feature>
<dbReference type="PRINTS" id="PR00723">
    <property type="entry name" value="SUBTILISIN"/>
</dbReference>
<dbReference type="InterPro" id="IPR023827">
    <property type="entry name" value="Peptidase_S8_Asp-AS"/>
</dbReference>
<feature type="chain" id="PRO_5047066596" evidence="13">
    <location>
        <begin position="32"/>
        <end position="452"/>
    </location>
</feature>
<dbReference type="InterPro" id="IPR036852">
    <property type="entry name" value="Peptidase_S8/S53_dom_sf"/>
</dbReference>